<name>A0A0E9PDQ6_ANGAN</name>
<proteinExistence type="predicted"/>
<reference evidence="1" key="2">
    <citation type="journal article" date="2015" name="Fish Shellfish Immunol.">
        <title>Early steps in the European eel (Anguilla anguilla)-Vibrio vulnificus interaction in the gills: Role of the RtxA13 toxin.</title>
        <authorList>
            <person name="Callol A."/>
            <person name="Pajuelo D."/>
            <person name="Ebbesson L."/>
            <person name="Teles M."/>
            <person name="MacKenzie S."/>
            <person name="Amaro C."/>
        </authorList>
    </citation>
    <scope>NUCLEOTIDE SEQUENCE</scope>
</reference>
<dbReference type="AlphaFoldDB" id="A0A0E9PDQ6"/>
<protein>
    <submittedName>
        <fullName evidence="1">Uncharacterized protein</fullName>
    </submittedName>
</protein>
<accession>A0A0E9PDQ6</accession>
<dbReference type="EMBL" id="GBXM01106170">
    <property type="protein sequence ID" value="JAH02407.1"/>
    <property type="molecule type" value="Transcribed_RNA"/>
</dbReference>
<organism evidence="1">
    <name type="scientific">Anguilla anguilla</name>
    <name type="common">European freshwater eel</name>
    <name type="synonym">Muraena anguilla</name>
    <dbReference type="NCBI Taxonomy" id="7936"/>
    <lineage>
        <taxon>Eukaryota</taxon>
        <taxon>Metazoa</taxon>
        <taxon>Chordata</taxon>
        <taxon>Craniata</taxon>
        <taxon>Vertebrata</taxon>
        <taxon>Euteleostomi</taxon>
        <taxon>Actinopterygii</taxon>
        <taxon>Neopterygii</taxon>
        <taxon>Teleostei</taxon>
        <taxon>Anguilliformes</taxon>
        <taxon>Anguillidae</taxon>
        <taxon>Anguilla</taxon>
    </lineage>
</organism>
<sequence length="19" mass="2189">MMQVLPKKHLKMASKASIF</sequence>
<reference evidence="1" key="1">
    <citation type="submission" date="2014-11" db="EMBL/GenBank/DDBJ databases">
        <authorList>
            <person name="Amaro Gonzalez C."/>
        </authorList>
    </citation>
    <scope>NUCLEOTIDE SEQUENCE</scope>
</reference>
<evidence type="ECO:0000313" key="1">
    <source>
        <dbReference type="EMBL" id="JAH02407.1"/>
    </source>
</evidence>